<comment type="similarity">
    <text evidence="1">Belongs to the NSE4 family.</text>
</comment>
<dbReference type="PANTHER" id="PTHR16140">
    <property type="entry name" value="NON-STRUCTURAL MAINTENANCE OF CHROMOSOMES ELEMENT 4"/>
    <property type="match status" value="1"/>
</dbReference>
<comment type="subcellular location">
    <subcellularLocation>
        <location evidence="1">Nucleus</location>
    </subcellularLocation>
</comment>
<evidence type="ECO:0000313" key="5">
    <source>
        <dbReference type="Proteomes" id="UP001465976"/>
    </source>
</evidence>
<feature type="region of interest" description="Disordered" evidence="2">
    <location>
        <begin position="1"/>
        <end position="26"/>
    </location>
</feature>
<dbReference type="EMBL" id="JBAHYK010000086">
    <property type="protein sequence ID" value="KAL0578765.1"/>
    <property type="molecule type" value="Genomic_DNA"/>
</dbReference>
<evidence type="ECO:0000256" key="1">
    <source>
        <dbReference type="RuleBase" id="RU365071"/>
    </source>
</evidence>
<keyword evidence="5" id="KW-1185">Reference proteome</keyword>
<name>A0ABR3FTG5_9AGAR</name>
<gene>
    <name evidence="4" type="ORF">V5O48_003263</name>
</gene>
<feature type="region of interest" description="Disordered" evidence="2">
    <location>
        <begin position="165"/>
        <end position="203"/>
    </location>
</feature>
<protein>
    <recommendedName>
        <fullName evidence="1">Non-structural maintenance of chromosomes element 4</fullName>
    </recommendedName>
</protein>
<feature type="non-terminal residue" evidence="4">
    <location>
        <position position="203"/>
    </location>
</feature>
<accession>A0ABR3FTG5</accession>
<keyword evidence="1" id="KW-0227">DNA damage</keyword>
<dbReference type="Pfam" id="PF15412">
    <property type="entry name" value="Nse4-Nse3_bdg"/>
    <property type="match status" value="1"/>
</dbReference>
<reference evidence="4 5" key="1">
    <citation type="submission" date="2024-02" db="EMBL/GenBank/DDBJ databases">
        <title>A draft genome for the cacao thread blight pathogen Marasmius crinis-equi.</title>
        <authorList>
            <person name="Cohen S.P."/>
            <person name="Baruah I.K."/>
            <person name="Amoako-Attah I."/>
            <person name="Bukari Y."/>
            <person name="Meinhardt L.W."/>
            <person name="Bailey B.A."/>
        </authorList>
    </citation>
    <scope>NUCLEOTIDE SEQUENCE [LARGE SCALE GENOMIC DNA]</scope>
    <source>
        <strain evidence="4 5">GH-76</strain>
    </source>
</reference>
<keyword evidence="1" id="KW-0233">DNA recombination</keyword>
<dbReference type="Proteomes" id="UP001465976">
    <property type="component" value="Unassembled WGS sequence"/>
</dbReference>
<keyword evidence="1" id="KW-0539">Nucleus</keyword>
<evidence type="ECO:0000313" key="4">
    <source>
        <dbReference type="EMBL" id="KAL0578765.1"/>
    </source>
</evidence>
<organism evidence="4 5">
    <name type="scientific">Marasmius crinis-equi</name>
    <dbReference type="NCBI Taxonomy" id="585013"/>
    <lineage>
        <taxon>Eukaryota</taxon>
        <taxon>Fungi</taxon>
        <taxon>Dikarya</taxon>
        <taxon>Basidiomycota</taxon>
        <taxon>Agaricomycotina</taxon>
        <taxon>Agaricomycetes</taxon>
        <taxon>Agaricomycetidae</taxon>
        <taxon>Agaricales</taxon>
        <taxon>Marasmiineae</taxon>
        <taxon>Marasmiaceae</taxon>
        <taxon>Marasmius</taxon>
    </lineage>
</organism>
<proteinExistence type="inferred from homology"/>
<evidence type="ECO:0000259" key="3">
    <source>
        <dbReference type="Pfam" id="PF15412"/>
    </source>
</evidence>
<evidence type="ECO:0000256" key="2">
    <source>
        <dbReference type="SAM" id="MobiDB-lite"/>
    </source>
</evidence>
<feature type="compositionally biased region" description="Basic and acidic residues" evidence="2">
    <location>
        <begin position="170"/>
        <end position="197"/>
    </location>
</feature>
<comment type="function">
    <text evidence="1">Component of the SMC5-SMC6 complex, that promotes sister chromatid alignment after DNA damage and facilitates double-stranded DNA breaks (DSBs) repair via homologous recombination between sister chromatids.</text>
</comment>
<comment type="caution">
    <text evidence="4">The sequence shown here is derived from an EMBL/GenBank/DDBJ whole genome shotgun (WGS) entry which is preliminary data.</text>
</comment>
<keyword evidence="1" id="KW-0234">DNA repair</keyword>
<dbReference type="InterPro" id="IPR029225">
    <property type="entry name" value="Nse4_Nse3-bd"/>
</dbReference>
<feature type="domain" description="Nse4/EID protein Nse3/MAGE-binding" evidence="3">
    <location>
        <begin position="70"/>
        <end position="126"/>
    </location>
</feature>
<dbReference type="InterPro" id="IPR027786">
    <property type="entry name" value="Nse4/EID"/>
</dbReference>
<dbReference type="PANTHER" id="PTHR16140:SF0">
    <property type="entry name" value="NON-STRUCTURAL MAINTENANCE OF CHROMOSOMES ELEMENT 4"/>
    <property type="match status" value="1"/>
</dbReference>
<comment type="subunit">
    <text evidence="1">Component of the SMC5-SMC6 complex.</text>
</comment>
<sequence length="203" mass="23375">MPDVDMENGDLTYDPDQDPNEKRRVRKGYRDFDKKFEGNTDYSTEWLIDGVQQSDEMFKHVKNPGEATLDSNILLRLATTAHQNARNLKSGSGAFDIDDYVSRLITFMGGRKIDKRNHNFDDDESEDESPLEWEKIGRKVLAKSRRVPVVGFMLGPLSIEQKKRAAVKRAKLEKNKADEKKPQELKEEDISRSENETTKNVQI</sequence>
<feature type="compositionally biased region" description="Acidic residues" evidence="2">
    <location>
        <begin position="1"/>
        <end position="18"/>
    </location>
</feature>